<dbReference type="AlphaFoldDB" id="A0A1H1Y1M8"/>
<evidence type="ECO:0000256" key="5">
    <source>
        <dbReference type="ARBA" id="ARBA00023237"/>
    </source>
</evidence>
<organism evidence="8 9">
    <name type="scientific">Mucilaginibacter mallensis</name>
    <dbReference type="NCBI Taxonomy" id="652787"/>
    <lineage>
        <taxon>Bacteria</taxon>
        <taxon>Pseudomonadati</taxon>
        <taxon>Bacteroidota</taxon>
        <taxon>Sphingobacteriia</taxon>
        <taxon>Sphingobacteriales</taxon>
        <taxon>Sphingobacteriaceae</taxon>
        <taxon>Mucilaginibacter</taxon>
    </lineage>
</organism>
<keyword evidence="3" id="KW-0732">Signal</keyword>
<evidence type="ECO:0000256" key="2">
    <source>
        <dbReference type="ARBA" id="ARBA00006275"/>
    </source>
</evidence>
<evidence type="ECO:0000256" key="4">
    <source>
        <dbReference type="ARBA" id="ARBA00023136"/>
    </source>
</evidence>
<comment type="subcellular location">
    <subcellularLocation>
        <location evidence="1">Cell outer membrane</location>
    </subcellularLocation>
</comment>
<dbReference type="SUPFAM" id="SSF48452">
    <property type="entry name" value="TPR-like"/>
    <property type="match status" value="1"/>
</dbReference>
<dbReference type="InterPro" id="IPR012944">
    <property type="entry name" value="SusD_RagB_dom"/>
</dbReference>
<sequence>MKLFKKISILTVTLIAAGVTSCKKILVENPRANITPQFFTTPGGVLGGIIGIYGDMRNLWGTEGFTNITLAGTDEYLAGGSATSSTIPFFTYTNLVGNVAAYNAVSIFGVAYQDINTANGVLQYGPSAFPDALTRTEYLAQAKFLRALYYFYLVQTFGPVPLHTTFISTPTTSDSRAPIANVYAQIITDLTQASTELQTIPGETISSTGAVSPFAGKAATRATALYLLSKVYLTRGWSSAAQPNDFAMALSTAQSLITNAATYKVGLWQDFASANAPGNEYGQETLFVVDESNSTKYGNYVAGGAGGSYNITSNLFRPNYPTVNANYPATGGANVMTRDIANGRPFIRIRPNPAYVIEQAFADKVNDSRYYKTFQTVWIANTAGVTTPRGTLTVGADTAIWMPPFDPGATKRAAFKGIILTPPEDNAPNPYTTVFFPSMKKYDDPNRTGVNDPSTRPFILFRFADVYMVAAEAAFKSGDLTTAAAMINVIRTRAAYQSTNSGPQNTAAATAMQITPSQVTLDFILDERSREFFGECQRWYDLVRTQSIVRRVQQYNAEAGPNIQNFEDLRPIPQTEIDLVTTGPKFPQNPGY</sequence>
<proteinExistence type="inferred from homology"/>
<dbReference type="Pfam" id="PF07980">
    <property type="entry name" value="SusD_RagB"/>
    <property type="match status" value="1"/>
</dbReference>
<name>A0A1H1Y1M8_MUCMA</name>
<evidence type="ECO:0000313" key="9">
    <source>
        <dbReference type="Proteomes" id="UP000199679"/>
    </source>
</evidence>
<evidence type="ECO:0000259" key="7">
    <source>
        <dbReference type="Pfam" id="PF14322"/>
    </source>
</evidence>
<evidence type="ECO:0000313" key="8">
    <source>
        <dbReference type="EMBL" id="SDT15384.1"/>
    </source>
</evidence>
<dbReference type="Pfam" id="PF14322">
    <property type="entry name" value="SusD-like_3"/>
    <property type="match status" value="1"/>
</dbReference>
<comment type="similarity">
    <text evidence="2">Belongs to the SusD family.</text>
</comment>
<evidence type="ECO:0000259" key="6">
    <source>
        <dbReference type="Pfam" id="PF07980"/>
    </source>
</evidence>
<protein>
    <submittedName>
        <fullName evidence="8">Starch-binding associating with outer membrane</fullName>
    </submittedName>
</protein>
<gene>
    <name evidence="8" type="ORF">SAMN05216490_2605</name>
</gene>
<dbReference type="Proteomes" id="UP000199679">
    <property type="component" value="Chromosome I"/>
</dbReference>
<evidence type="ECO:0000256" key="1">
    <source>
        <dbReference type="ARBA" id="ARBA00004442"/>
    </source>
</evidence>
<dbReference type="EMBL" id="LT629740">
    <property type="protein sequence ID" value="SDT15384.1"/>
    <property type="molecule type" value="Genomic_DNA"/>
</dbReference>
<accession>A0A1H1Y1M8</accession>
<reference evidence="8 9" key="1">
    <citation type="submission" date="2016-10" db="EMBL/GenBank/DDBJ databases">
        <authorList>
            <person name="de Groot N.N."/>
        </authorList>
    </citation>
    <scope>NUCLEOTIDE SEQUENCE [LARGE SCALE GENOMIC DNA]</scope>
    <source>
        <strain evidence="8 9">MP1X4</strain>
    </source>
</reference>
<feature type="domain" description="SusD-like N-terminal" evidence="7">
    <location>
        <begin position="101"/>
        <end position="203"/>
    </location>
</feature>
<dbReference type="GO" id="GO:0009279">
    <property type="term" value="C:cell outer membrane"/>
    <property type="evidence" value="ECO:0007669"/>
    <property type="project" value="UniProtKB-SubCell"/>
</dbReference>
<dbReference type="Gene3D" id="1.25.40.390">
    <property type="match status" value="1"/>
</dbReference>
<dbReference type="InterPro" id="IPR033985">
    <property type="entry name" value="SusD-like_N"/>
</dbReference>
<dbReference type="PROSITE" id="PS51257">
    <property type="entry name" value="PROKAR_LIPOPROTEIN"/>
    <property type="match status" value="1"/>
</dbReference>
<keyword evidence="4" id="KW-0472">Membrane</keyword>
<dbReference type="STRING" id="652787.SAMN05216490_2605"/>
<evidence type="ECO:0000256" key="3">
    <source>
        <dbReference type="ARBA" id="ARBA00022729"/>
    </source>
</evidence>
<keyword evidence="5" id="KW-0998">Cell outer membrane</keyword>
<keyword evidence="9" id="KW-1185">Reference proteome</keyword>
<dbReference type="OrthoDB" id="5694214at2"/>
<dbReference type="InterPro" id="IPR011990">
    <property type="entry name" value="TPR-like_helical_dom_sf"/>
</dbReference>
<feature type="domain" description="RagB/SusD" evidence="6">
    <location>
        <begin position="366"/>
        <end position="592"/>
    </location>
</feature>
<dbReference type="RefSeq" id="WP_091373315.1">
    <property type="nucleotide sequence ID" value="NZ_LT629740.1"/>
</dbReference>